<organism evidence="1 2">
    <name type="scientific">Flavilitoribacter nigricans (strain ATCC 23147 / DSM 23189 / NBRC 102662 / NCIMB 1420 / SS-2)</name>
    <name type="common">Lewinella nigricans</name>
    <dbReference type="NCBI Taxonomy" id="1122177"/>
    <lineage>
        <taxon>Bacteria</taxon>
        <taxon>Pseudomonadati</taxon>
        <taxon>Bacteroidota</taxon>
        <taxon>Saprospiria</taxon>
        <taxon>Saprospirales</taxon>
        <taxon>Lewinellaceae</taxon>
        <taxon>Flavilitoribacter</taxon>
    </lineage>
</organism>
<dbReference type="RefSeq" id="WP_099152093.1">
    <property type="nucleotide sequence ID" value="NZ_PDUD01000025.1"/>
</dbReference>
<protein>
    <submittedName>
        <fullName evidence="1">Uncharacterized protein</fullName>
    </submittedName>
</protein>
<dbReference type="Proteomes" id="UP000223913">
    <property type="component" value="Unassembled WGS sequence"/>
</dbReference>
<evidence type="ECO:0000313" key="1">
    <source>
        <dbReference type="EMBL" id="PHN04519.1"/>
    </source>
</evidence>
<keyword evidence="2" id="KW-1185">Reference proteome</keyword>
<dbReference type="EMBL" id="PDUD01000025">
    <property type="protein sequence ID" value="PHN04519.1"/>
    <property type="molecule type" value="Genomic_DNA"/>
</dbReference>
<accession>A0A2D0N8N8</accession>
<reference evidence="1 2" key="1">
    <citation type="submission" date="2017-10" db="EMBL/GenBank/DDBJ databases">
        <title>The draft genome sequence of Lewinella nigricans NBRC 102662.</title>
        <authorList>
            <person name="Wang K."/>
        </authorList>
    </citation>
    <scope>NUCLEOTIDE SEQUENCE [LARGE SCALE GENOMIC DNA]</scope>
    <source>
        <strain evidence="1 2">NBRC 102662</strain>
    </source>
</reference>
<dbReference type="AlphaFoldDB" id="A0A2D0N8N8"/>
<name>A0A2D0N8N8_FLAN2</name>
<comment type="caution">
    <text evidence="1">The sequence shown here is derived from an EMBL/GenBank/DDBJ whole genome shotgun (WGS) entry which is preliminary data.</text>
</comment>
<evidence type="ECO:0000313" key="2">
    <source>
        <dbReference type="Proteomes" id="UP000223913"/>
    </source>
</evidence>
<proteinExistence type="predicted"/>
<gene>
    <name evidence="1" type="ORF">CRP01_21170</name>
</gene>
<sequence length="166" mass="19002">MDRRSALGTINTVSLGVLLGFRPPRNPIPGAPSLKEVFLHEMGQRDTVEFIILLFDYYEYESHKLPVEEDLPTIELNPFMEIFKRIMSGIEVNEVQLRTLTDGIKSLDHFAADYQADKNALFRKLETADPPMGSPEYQLQTMLRFLKVNLVLPLWQAVLDHLTGKD</sequence>